<dbReference type="GO" id="GO:0016706">
    <property type="term" value="F:2-oxoglutarate-dependent dioxygenase activity"/>
    <property type="evidence" value="ECO:0007669"/>
    <property type="project" value="UniProtKB-ARBA"/>
</dbReference>
<dbReference type="SUPFAM" id="SSF51197">
    <property type="entry name" value="Clavaminate synthase-like"/>
    <property type="match status" value="1"/>
</dbReference>
<dbReference type="EMBL" id="CP007139">
    <property type="protein sequence ID" value="AIE83378.1"/>
    <property type="molecule type" value="Genomic_DNA"/>
</dbReference>
<dbReference type="KEGG" id="fgi:OP10G_0010"/>
<dbReference type="InterPro" id="IPR008775">
    <property type="entry name" value="Phytyl_CoA_dOase-like"/>
</dbReference>
<dbReference type="InterPro" id="IPR051961">
    <property type="entry name" value="Fungal_Metabolite_Diox"/>
</dbReference>
<dbReference type="PANTHER" id="PTHR37563:SF2">
    <property type="entry name" value="PHYTANOYL-COA DIOXYGENASE FAMILY PROTEIN (AFU_ORTHOLOGUE AFUA_2G03330)"/>
    <property type="match status" value="1"/>
</dbReference>
<evidence type="ECO:0008006" key="3">
    <source>
        <dbReference type="Google" id="ProtNLM"/>
    </source>
</evidence>
<keyword evidence="2" id="KW-1185">Reference proteome</keyword>
<dbReference type="HOGENOM" id="CLU_043410_0_0_0"/>
<proteinExistence type="predicted"/>
<dbReference type="OrthoDB" id="9796766at2"/>
<dbReference type="Gene3D" id="2.60.120.620">
    <property type="entry name" value="q2cbj1_9rhob like domain"/>
    <property type="match status" value="1"/>
</dbReference>
<dbReference type="AlphaFoldDB" id="A0A068NID4"/>
<name>A0A068NID4_FIMGI</name>
<gene>
    <name evidence="1" type="ORF">OP10G_0010</name>
</gene>
<reference evidence="1 2" key="1">
    <citation type="journal article" date="2014" name="PLoS ONE">
        <title>The first complete genome sequence of the class fimbriimonadia in the phylum armatimonadetes.</title>
        <authorList>
            <person name="Hu Z.Y."/>
            <person name="Wang Y.Z."/>
            <person name="Im W.T."/>
            <person name="Wang S.Y."/>
            <person name="Zhao G.P."/>
            <person name="Zheng H.J."/>
            <person name="Quan Z.X."/>
        </authorList>
    </citation>
    <scope>NUCLEOTIDE SEQUENCE [LARGE SCALE GENOMIC DNA]</scope>
    <source>
        <strain evidence="1">Gsoil 348</strain>
    </source>
</reference>
<accession>A0A068NID4</accession>
<dbReference type="eggNOG" id="COG5285">
    <property type="taxonomic scope" value="Bacteria"/>
</dbReference>
<organism evidence="1 2">
    <name type="scientific">Fimbriimonas ginsengisoli Gsoil 348</name>
    <dbReference type="NCBI Taxonomy" id="661478"/>
    <lineage>
        <taxon>Bacteria</taxon>
        <taxon>Bacillati</taxon>
        <taxon>Armatimonadota</taxon>
        <taxon>Fimbriimonadia</taxon>
        <taxon>Fimbriimonadales</taxon>
        <taxon>Fimbriimonadaceae</taxon>
        <taxon>Fimbriimonas</taxon>
    </lineage>
</organism>
<dbReference type="Proteomes" id="UP000027982">
    <property type="component" value="Chromosome"/>
</dbReference>
<sequence length="286" mass="32099">MVSIPVTADELAAGVLRPEKLAQANHALRRDGIVVLNDVIDLEHIRILRERVLEDVDRFVNRPNAPFNWNRGNVQQDPPPFPPYLFRDVLANDIVIQVTKSILGPGMYNSFYSGNTAMPSESRQPVHADMGQLWPDQEVAHPAYALVVNVGLVDMSPENGATEIWPGSHLDTSVVLQHGDIEVGEKELEARRKFAPPFQPTVPQGSVVIRDMRLWHAGMPNRTQTPRPMMAMIHFVAWWPAGTFKLHESARDLLQHPDLRQSAEYVSGDIDYVSVPGAHAYSEEER</sequence>
<evidence type="ECO:0000313" key="2">
    <source>
        <dbReference type="Proteomes" id="UP000027982"/>
    </source>
</evidence>
<protein>
    <recommendedName>
        <fullName evidence="3">Phytanoyl-CoA dioxygenase</fullName>
    </recommendedName>
</protein>
<dbReference type="RefSeq" id="WP_025227940.1">
    <property type="nucleotide sequence ID" value="NZ_CP007139.1"/>
</dbReference>
<dbReference type="STRING" id="661478.OP10G_0010"/>
<evidence type="ECO:0000313" key="1">
    <source>
        <dbReference type="EMBL" id="AIE83378.1"/>
    </source>
</evidence>
<dbReference type="Pfam" id="PF05721">
    <property type="entry name" value="PhyH"/>
    <property type="match status" value="1"/>
</dbReference>
<dbReference type="PANTHER" id="PTHR37563">
    <property type="entry name" value="PHYTANOYL-COA DIOXYGENASE FAMILY PROTEIN (AFU_ORTHOLOGUE AFUA_2G03330)"/>
    <property type="match status" value="1"/>
</dbReference>